<dbReference type="AlphaFoldDB" id="A0A5C8V5M8"/>
<dbReference type="RefSeq" id="WP_147744859.1">
    <property type="nucleotide sequence ID" value="NZ_VRUR01000002.1"/>
</dbReference>
<dbReference type="InterPro" id="IPR027417">
    <property type="entry name" value="P-loop_NTPase"/>
</dbReference>
<evidence type="ECO:0000313" key="2">
    <source>
        <dbReference type="Proteomes" id="UP000321456"/>
    </source>
</evidence>
<dbReference type="Proteomes" id="UP000321456">
    <property type="component" value="Unassembled WGS sequence"/>
</dbReference>
<dbReference type="EMBL" id="VRUR01000002">
    <property type="protein sequence ID" value="TXN36088.1"/>
    <property type="molecule type" value="Genomic_DNA"/>
</dbReference>
<reference evidence="1 2" key="1">
    <citation type="submission" date="2019-08" db="EMBL/GenBank/DDBJ databases">
        <title>Professor.</title>
        <authorList>
            <person name="Park J.S."/>
        </authorList>
    </citation>
    <scope>NUCLEOTIDE SEQUENCE [LARGE SCALE GENOMIC DNA]</scope>
    <source>
        <strain evidence="1 2">176CP5-101</strain>
    </source>
</reference>
<proteinExistence type="predicted"/>
<accession>A0A5C8V5M8</accession>
<gene>
    <name evidence="1" type="ORF">FVB32_16140</name>
</gene>
<organism evidence="1 2">
    <name type="scientific">Flagellimonas hymeniacidonis</name>
    <dbReference type="NCBI Taxonomy" id="2603628"/>
    <lineage>
        <taxon>Bacteria</taxon>
        <taxon>Pseudomonadati</taxon>
        <taxon>Bacteroidota</taxon>
        <taxon>Flavobacteriia</taxon>
        <taxon>Flavobacteriales</taxon>
        <taxon>Flavobacteriaceae</taxon>
        <taxon>Flagellimonas</taxon>
    </lineage>
</organism>
<dbReference type="SUPFAM" id="SSF52540">
    <property type="entry name" value="P-loop containing nucleoside triphosphate hydrolases"/>
    <property type="match status" value="1"/>
</dbReference>
<comment type="caution">
    <text evidence="1">The sequence shown here is derived from an EMBL/GenBank/DDBJ whole genome shotgun (WGS) entry which is preliminary data.</text>
</comment>
<sequence>MPHKYTPSVNILRDSDLQLNYVVTPNAERIASEIFSEYNRGFHSFTLIGSFGTGKSSFLWALEQTLLSKNSFFDLDLSKFNDSINIINFVGEYTSIIQSFNEKIGVQKDFPGNQILFDVIFQEYEKVKDENGLLIIAIDEFGKFLEYAAKNDPNKEMYFVQKLAEFVNSPDRNILLITTLHQSIESYGSSLESNQIQEWKKVKGRFKELTFNEPVEQLLHLATSHFKKNNVKGNFKRSIARLIGDFKLFTIQSEFLEEIENDLYPLDSISAYVLATSIQKYGQNERSLFTFLNSMDYAQIIESKSRYGLQNIYDYLFKEFYNFLTSKSNPDYSNWYAIKTSIERVEAIIEKDQAPILDLVKAIGLLSIFCSKGAKLNGAFFESYFFENSSNIPKYLEKLSSLKIIRFNRFNNSFKLFEGTDLDIEHALIKAENQIDDSIDILSKLKNYFEFPIITAKSVSYTTGTPRLFEFILTNKPIDTEANGEIDGFINLIFDNQSNKKDYIDYSKNGENAVLYGFFNNTNKIFETLFEIQKSEKVLKDMEDQKDRVAIRELLSIISSQKNLLNHYVMDSLYSDRITWFRNGHEITISNKRDFNKQLSKICSEVYNLTPRVNNELFNKHKISGAISAARKSFWKALVQSWDIEDIGFPKDKWPAEKTIYYTLLKQTGIHVIENSSYTLKKPQKKSEIIELWNACDNFMLSSREKRTDITELIDILSSKPYKLKQGVIDFWIPIFLFIRRGDFALFNIDTGFVPYIDETTLYMITRNPQEYSLKSFELDNLRLTLFNKYRAFLKQESAAIINNDSFIESIRPLLVFYRDLDEYSKITKNVSEEAIKLRQAIAKAKDPEVTFFEDFPNALGYSLKELSGDKKVFDEYIIEFQNKIEEIKSSYGHLKIRLESYINQEILGADSKFPQYKEKLKKRFSSLKEHQILNKHKVFLMRINSNINDRDSWLVSVCQSIMGKPLDSIKDSDEKVLKDRLSLMVKELDNLTDLNRIEQHDEETVLKLELTSIDGGLKEHLLRIPNSKQKIIADKIKNIKKELEDDENMKIPILAMLLKQELDSE</sequence>
<keyword evidence="2" id="KW-1185">Reference proteome</keyword>
<name>A0A5C8V5M8_9FLAO</name>
<evidence type="ECO:0000313" key="1">
    <source>
        <dbReference type="EMBL" id="TXN36088.1"/>
    </source>
</evidence>
<dbReference type="Gene3D" id="3.40.50.300">
    <property type="entry name" value="P-loop containing nucleotide triphosphate hydrolases"/>
    <property type="match status" value="1"/>
</dbReference>
<protein>
    <submittedName>
        <fullName evidence="1">Uncharacterized protein</fullName>
    </submittedName>
</protein>